<comment type="similarity">
    <text evidence="4 9">Belongs to the BPG-independent phosphoglycerate mutase family.</text>
</comment>
<dbReference type="Proteomes" id="UP000245655">
    <property type="component" value="Unassembled WGS sequence"/>
</dbReference>
<comment type="caution">
    <text evidence="17">The sequence shown here is derived from an EMBL/GenBank/DDBJ whole genome shotgun (WGS) entry which is preliminary data.</text>
</comment>
<dbReference type="InterPro" id="IPR005995">
    <property type="entry name" value="Pgm_bpd_ind"/>
</dbReference>
<dbReference type="PIRSF" id="PIRSF001492">
    <property type="entry name" value="IPGAM"/>
    <property type="match status" value="1"/>
</dbReference>
<feature type="binding site" evidence="9 12">
    <location>
        <position position="223"/>
    </location>
    <ligand>
        <name>substrate</name>
    </ligand>
</feature>
<feature type="binding site" evidence="9 13">
    <location>
        <position position="38"/>
    </location>
    <ligand>
        <name>Mn(2+)</name>
        <dbReference type="ChEBI" id="CHEBI:29035"/>
        <label>2</label>
    </ligand>
</feature>
<dbReference type="FunFam" id="3.40.1450.10:FF:000002">
    <property type="entry name" value="2,3-bisphosphoglycerate-independent phosphoglycerate mutase"/>
    <property type="match status" value="1"/>
</dbReference>
<keyword evidence="7 9" id="KW-0464">Manganese</keyword>
<dbReference type="SUPFAM" id="SSF64158">
    <property type="entry name" value="2,3-Bisphosphoglycerate-independent phosphoglycerate mutase, substrate-binding domain"/>
    <property type="match status" value="1"/>
</dbReference>
<feature type="region of interest" description="Disordered" evidence="14">
    <location>
        <begin position="1"/>
        <end position="29"/>
    </location>
</feature>
<dbReference type="RefSeq" id="WP_109589248.1">
    <property type="nucleotide sequence ID" value="NZ_CAJGZY010000001.1"/>
</dbReference>
<dbReference type="GO" id="GO:0006007">
    <property type="term" value="P:glucose catabolic process"/>
    <property type="evidence" value="ECO:0007669"/>
    <property type="project" value="InterPro"/>
</dbReference>
<dbReference type="GO" id="GO:0030145">
    <property type="term" value="F:manganese ion binding"/>
    <property type="evidence" value="ECO:0007669"/>
    <property type="project" value="UniProtKB-UniRule"/>
</dbReference>
<evidence type="ECO:0000256" key="4">
    <source>
        <dbReference type="ARBA" id="ARBA00008819"/>
    </source>
</evidence>
<keyword evidence="5 9" id="KW-0479">Metal-binding</keyword>
<dbReference type="GeneID" id="60253876"/>
<evidence type="ECO:0000256" key="1">
    <source>
        <dbReference type="ARBA" id="ARBA00000370"/>
    </source>
</evidence>
<evidence type="ECO:0000256" key="11">
    <source>
        <dbReference type="PIRSR" id="PIRSR001492-1"/>
    </source>
</evidence>
<dbReference type="InterPro" id="IPR017850">
    <property type="entry name" value="Alkaline_phosphatase_core_sf"/>
</dbReference>
<feature type="binding site" evidence="9 13">
    <location>
        <position position="440"/>
    </location>
    <ligand>
        <name>Mn(2+)</name>
        <dbReference type="ChEBI" id="CHEBI:29035"/>
        <label>1</label>
    </ligand>
</feature>
<feature type="binding site" evidence="9 13">
    <location>
        <position position="500"/>
    </location>
    <ligand>
        <name>Mn(2+)</name>
        <dbReference type="ChEBI" id="CHEBI:29035"/>
        <label>1</label>
    </ligand>
</feature>
<feature type="compositionally biased region" description="Polar residues" evidence="14">
    <location>
        <begin position="1"/>
        <end position="21"/>
    </location>
</feature>
<evidence type="ECO:0000256" key="7">
    <source>
        <dbReference type="ARBA" id="ARBA00023211"/>
    </source>
</evidence>
<keyword evidence="6 9" id="KW-0324">Glycolysis</keyword>
<evidence type="ECO:0000259" key="16">
    <source>
        <dbReference type="Pfam" id="PF06415"/>
    </source>
</evidence>
<dbReference type="CDD" id="cd16010">
    <property type="entry name" value="iPGM"/>
    <property type="match status" value="1"/>
</dbReference>
<evidence type="ECO:0000256" key="10">
    <source>
        <dbReference type="NCBIfam" id="TIGR01307"/>
    </source>
</evidence>
<evidence type="ECO:0000256" key="8">
    <source>
        <dbReference type="ARBA" id="ARBA00023235"/>
    </source>
</evidence>
<protein>
    <recommendedName>
        <fullName evidence="9 10">2,3-bisphosphoglycerate-independent phosphoglycerate mutase</fullName>
        <shortName evidence="9">BPG-independent PGAM</shortName>
        <shortName evidence="9">Phosphoglyceromutase</shortName>
        <shortName evidence="9">iPGM</shortName>
        <ecNumber evidence="9 10">5.4.2.12</ecNumber>
    </recommendedName>
</protein>
<evidence type="ECO:0000256" key="2">
    <source>
        <dbReference type="ARBA" id="ARBA00002315"/>
    </source>
</evidence>
<comment type="cofactor">
    <cofactor evidence="9">
        <name>Mn(2+)</name>
        <dbReference type="ChEBI" id="CHEBI:29035"/>
    </cofactor>
    <text evidence="9">Binds 2 manganese ions per subunit.</text>
</comment>
<dbReference type="HAMAP" id="MF_01038">
    <property type="entry name" value="GpmI"/>
    <property type="match status" value="1"/>
</dbReference>
<dbReference type="SUPFAM" id="SSF53649">
    <property type="entry name" value="Alkaline phosphatase-like"/>
    <property type="match status" value="1"/>
</dbReference>
<dbReference type="Gene3D" id="3.40.1450.10">
    <property type="entry name" value="BPG-independent phosphoglycerate mutase, domain B"/>
    <property type="match status" value="1"/>
</dbReference>
<evidence type="ECO:0000256" key="3">
    <source>
        <dbReference type="ARBA" id="ARBA00004798"/>
    </source>
</evidence>
<evidence type="ECO:0000256" key="6">
    <source>
        <dbReference type="ARBA" id="ARBA00023152"/>
    </source>
</evidence>
<feature type="binding site" evidence="9 13">
    <location>
        <position position="88"/>
    </location>
    <ligand>
        <name>Mn(2+)</name>
        <dbReference type="ChEBI" id="CHEBI:29035"/>
        <label>2</label>
    </ligand>
</feature>
<dbReference type="NCBIfam" id="TIGR01307">
    <property type="entry name" value="pgm_bpd_ind"/>
    <property type="match status" value="1"/>
</dbReference>
<feature type="binding site" evidence="9 12">
    <location>
        <position position="149"/>
    </location>
    <ligand>
        <name>substrate</name>
    </ligand>
</feature>
<dbReference type="Pfam" id="PF01676">
    <property type="entry name" value="Metalloenzyme"/>
    <property type="match status" value="1"/>
</dbReference>
<dbReference type="PANTHER" id="PTHR31637:SF0">
    <property type="entry name" value="2,3-BISPHOSPHOGLYCERATE-INDEPENDENT PHOSPHOGLYCERATE MUTASE"/>
    <property type="match status" value="1"/>
</dbReference>
<reference evidence="17 18" key="1">
    <citation type="submission" date="2018-05" db="EMBL/GenBank/DDBJ databases">
        <title>Genomic Encyclopedia of Type Strains, Phase IV (KMG-IV): sequencing the most valuable type-strain genomes for metagenomic binning, comparative biology and taxonomic classification.</title>
        <authorList>
            <person name="Goeker M."/>
        </authorList>
    </citation>
    <scope>NUCLEOTIDE SEQUENCE [LARGE SCALE GENOMIC DNA]</scope>
    <source>
        <strain evidence="17 18">DSM 7229</strain>
    </source>
</reference>
<dbReference type="InterPro" id="IPR006124">
    <property type="entry name" value="Metalloenzyme"/>
</dbReference>
<dbReference type="EMBL" id="QGGM01000001">
    <property type="protein sequence ID" value="PWK15156.1"/>
    <property type="molecule type" value="Genomic_DNA"/>
</dbReference>
<keyword evidence="8 9" id="KW-0413">Isomerase</keyword>
<sequence>MTNTQQQSAFIDDNQAQINSKQDGDQNKKVPHVLMILDGFGHREDDKDNAIAAANMPNLDRIYQQYPHGLISASGEDVGLPDGQFGNSEVGHMNLGAGRVLYQDSTRISSEVANREFYKNEALVKAVKAANELGGNVHIMGLLSDGGVHSHQDHIEAMCHSALVHGAKNVFVHCFLDGRDTPPKSADKYINRLRDHINKLNAHYEGGRVQIASIIGRYYAMDRDNRWDRVQKAYELITEGKADRLSTRADGAVQAAYKARETDEFINPTVVIGRDEVPYTVDDNDALIFMNFRADRARELAQAFVLPDHEFSGFARNKQPKLAAFVMLTKYSDVLADNPKTSVAYYPTSLTNTLGEYLQDNGKTQLRIAETEKYAHVTFFFSGGREEEYDGETRILVPSPDVATYDLKPEMSAPEVTDKLVAAIESGKYDVLIVNYANGDMVGHTGIFDAAVKAVEALDVCVGRIESAVRAAGGDMLITADHGNCEQMQDYESGQVHTQHTTEHVPLIYVGEKKLQVRSRGKLSDVAPTILALMDIEQPAEMTGESLLVPAL</sequence>
<feature type="binding site" evidence="9 12">
    <location>
        <begin position="293"/>
        <end position="296"/>
    </location>
    <ligand>
        <name>substrate</name>
    </ligand>
</feature>
<comment type="catalytic activity">
    <reaction evidence="1 9">
        <text>(2R)-2-phosphoglycerate = (2R)-3-phosphoglycerate</text>
        <dbReference type="Rhea" id="RHEA:15901"/>
        <dbReference type="ChEBI" id="CHEBI:58272"/>
        <dbReference type="ChEBI" id="CHEBI:58289"/>
        <dbReference type="EC" id="5.4.2.12"/>
    </reaction>
</comment>
<organism evidence="17 18">
    <name type="scientific">Psychrobacter immobilis</name>
    <dbReference type="NCBI Taxonomy" id="498"/>
    <lineage>
        <taxon>Bacteria</taxon>
        <taxon>Pseudomonadati</taxon>
        <taxon>Pseudomonadota</taxon>
        <taxon>Gammaproteobacteria</taxon>
        <taxon>Moraxellales</taxon>
        <taxon>Moraxellaceae</taxon>
        <taxon>Psychrobacter</taxon>
    </lineage>
</organism>
<feature type="active site" description="Phosphoserine intermediate" evidence="9 11">
    <location>
        <position position="88"/>
    </location>
</feature>
<evidence type="ECO:0000313" key="18">
    <source>
        <dbReference type="Proteomes" id="UP000245655"/>
    </source>
</evidence>
<accession>A0A2V2A603</accession>
<dbReference type="EC" id="5.4.2.12" evidence="9 10"/>
<dbReference type="GO" id="GO:0004619">
    <property type="term" value="F:phosphoglycerate mutase activity"/>
    <property type="evidence" value="ECO:0007669"/>
    <property type="project" value="UniProtKB-UniRule"/>
</dbReference>
<evidence type="ECO:0000256" key="12">
    <source>
        <dbReference type="PIRSR" id="PIRSR001492-2"/>
    </source>
</evidence>
<feature type="binding site" evidence="9 12">
    <location>
        <position position="217"/>
    </location>
    <ligand>
        <name>substrate</name>
    </ligand>
</feature>
<evidence type="ECO:0000256" key="5">
    <source>
        <dbReference type="ARBA" id="ARBA00022723"/>
    </source>
</evidence>
<evidence type="ECO:0000313" key="17">
    <source>
        <dbReference type="EMBL" id="PWK15156.1"/>
    </source>
</evidence>
<gene>
    <name evidence="9" type="primary">gpmI</name>
    <name evidence="17" type="ORF">C8D84_101101</name>
</gene>
<feature type="binding site" evidence="9 12">
    <location>
        <begin position="179"/>
        <end position="180"/>
    </location>
    <ligand>
        <name>substrate</name>
    </ligand>
</feature>
<evidence type="ECO:0000256" key="9">
    <source>
        <dbReference type="HAMAP-Rule" id="MF_01038"/>
    </source>
</evidence>
<evidence type="ECO:0000256" key="13">
    <source>
        <dbReference type="PIRSR" id="PIRSR001492-3"/>
    </source>
</evidence>
<feature type="binding site" evidence="9 13">
    <location>
        <position position="481"/>
    </location>
    <ligand>
        <name>Mn(2+)</name>
        <dbReference type="ChEBI" id="CHEBI:29035"/>
        <label>2</label>
    </ligand>
</feature>
<comment type="subunit">
    <text evidence="9">Monomer.</text>
</comment>
<dbReference type="Gene3D" id="3.40.720.10">
    <property type="entry name" value="Alkaline Phosphatase, subunit A"/>
    <property type="match status" value="1"/>
</dbReference>
<dbReference type="PANTHER" id="PTHR31637">
    <property type="entry name" value="2,3-BISPHOSPHOGLYCERATE-INDEPENDENT PHOSPHOGLYCERATE MUTASE"/>
    <property type="match status" value="1"/>
</dbReference>
<dbReference type="InterPro" id="IPR036646">
    <property type="entry name" value="PGAM_B_sf"/>
</dbReference>
<name>A0A2V2A603_PSYIM</name>
<feature type="domain" description="Metalloenzyme" evidence="15">
    <location>
        <begin position="31"/>
        <end position="537"/>
    </location>
</feature>
<dbReference type="GO" id="GO:0006096">
    <property type="term" value="P:glycolytic process"/>
    <property type="evidence" value="ECO:0007669"/>
    <property type="project" value="UniProtKB-UniRule"/>
</dbReference>
<dbReference type="FunFam" id="3.40.720.10:FF:000001">
    <property type="entry name" value="2,3-bisphosphoglycerate-independent phosphoglycerate mutase"/>
    <property type="match status" value="1"/>
</dbReference>
<dbReference type="AlphaFoldDB" id="A0A2V2A603"/>
<proteinExistence type="inferred from homology"/>
<dbReference type="UniPathway" id="UPA00109">
    <property type="reaction ID" value="UER00186"/>
</dbReference>
<feature type="binding site" evidence="9 13">
    <location>
        <position position="444"/>
    </location>
    <ligand>
        <name>Mn(2+)</name>
        <dbReference type="ChEBI" id="CHEBI:29035"/>
        <label>1</label>
    </ligand>
</feature>
<keyword evidence="18" id="KW-1185">Reference proteome</keyword>
<feature type="binding site" evidence="9 13">
    <location>
        <position position="482"/>
    </location>
    <ligand>
        <name>Mn(2+)</name>
        <dbReference type="ChEBI" id="CHEBI:29035"/>
        <label>2</label>
    </ligand>
</feature>
<dbReference type="InterPro" id="IPR011258">
    <property type="entry name" value="BPG-indep_PGM_N"/>
</dbReference>
<comment type="pathway">
    <text evidence="3 9">Carbohydrate degradation; glycolysis; pyruvate from D-glyceraldehyde 3-phosphate: step 3/5.</text>
</comment>
<dbReference type="GO" id="GO:0005829">
    <property type="term" value="C:cytosol"/>
    <property type="evidence" value="ECO:0007669"/>
    <property type="project" value="TreeGrafter"/>
</dbReference>
<comment type="function">
    <text evidence="2 9">Catalyzes the interconversion of 2-phosphoglycerate and 3-phosphoglycerate.</text>
</comment>
<feature type="domain" description="BPG-independent PGAM N-terminal" evidence="16">
    <location>
        <begin position="108"/>
        <end position="332"/>
    </location>
</feature>
<dbReference type="Pfam" id="PF06415">
    <property type="entry name" value="iPGM_N"/>
    <property type="match status" value="1"/>
</dbReference>
<feature type="binding site" evidence="9 12">
    <location>
        <position position="373"/>
    </location>
    <ligand>
        <name>substrate</name>
    </ligand>
</feature>
<evidence type="ECO:0000256" key="14">
    <source>
        <dbReference type="SAM" id="MobiDB-lite"/>
    </source>
</evidence>
<evidence type="ECO:0000259" key="15">
    <source>
        <dbReference type="Pfam" id="PF01676"/>
    </source>
</evidence>